<gene>
    <name evidence="2" type="ORF">BCV69DRAFT_284622</name>
</gene>
<dbReference type="Pfam" id="PF01408">
    <property type="entry name" value="GFO_IDH_MocA"/>
    <property type="match status" value="1"/>
</dbReference>
<evidence type="ECO:0000313" key="2">
    <source>
        <dbReference type="EMBL" id="PWN19024.1"/>
    </source>
</evidence>
<dbReference type="GeneID" id="37014840"/>
<dbReference type="InterPro" id="IPR036291">
    <property type="entry name" value="NAD(P)-bd_dom_sf"/>
</dbReference>
<feature type="domain" description="Gfo/Idh/MocA-like oxidoreductase N-terminal" evidence="1">
    <location>
        <begin position="112"/>
        <end position="169"/>
    </location>
</feature>
<dbReference type="OrthoDB" id="2127032at2759"/>
<name>A0A316U2H9_9BASI</name>
<evidence type="ECO:0000313" key="3">
    <source>
        <dbReference type="Proteomes" id="UP000245942"/>
    </source>
</evidence>
<sequence>MPTADHLPNVTWVGSGEYTSGMVGGGSESSPSDKKVGVVGLVYFDLRRRGLCGPELSMVGTSGDKHAQIKAHFKKNIEARYKDMDTTYTGYPAPGVKDADAYKTAIDALSPGDAITIFTPDSTHFAIAEYALRRKIHVLVTKPAVQKLTDHLRLAEIAQEEGVLCYVEHHKRFDPAYSDAREKARMELGSPNYFYSYMSQPKQQLATFASWAGKDSDISYYLNSHHVDIFDWYVRGRARPVKVTASASEGIAESLGCQAGTEDTITLLVECELLDESTGSPLSGQRATAIFTASWTAPSGAGVHSEQGFHYVGTKGEAKVNQSRRGYTLVKEDGQGQGASADINPFYMLYSADLDGHFAGQNGYGYRSLELFTRACTAINKGERTAESYEGVLPTIKDTVYTTAILNAGRVSLDEQRSVRIITSKDGVPSLS</sequence>
<dbReference type="PANTHER" id="PTHR42840:SF6">
    <property type="entry name" value="BINDING ROSSMANN FOLD OXIDOREDUCTASE, PUTATIVE (AFU_ORTHOLOGUE AFUA_3G11930)-RELATED"/>
    <property type="match status" value="1"/>
</dbReference>
<dbReference type="Proteomes" id="UP000245942">
    <property type="component" value="Unassembled WGS sequence"/>
</dbReference>
<dbReference type="Gene3D" id="3.40.50.720">
    <property type="entry name" value="NAD(P)-binding Rossmann-like Domain"/>
    <property type="match status" value="1"/>
</dbReference>
<evidence type="ECO:0000259" key="1">
    <source>
        <dbReference type="Pfam" id="PF01408"/>
    </source>
</evidence>
<proteinExistence type="predicted"/>
<dbReference type="STRING" id="1684307.A0A316U2H9"/>
<organism evidence="2 3">
    <name type="scientific">Pseudomicrostroma glucosiphilum</name>
    <dbReference type="NCBI Taxonomy" id="1684307"/>
    <lineage>
        <taxon>Eukaryota</taxon>
        <taxon>Fungi</taxon>
        <taxon>Dikarya</taxon>
        <taxon>Basidiomycota</taxon>
        <taxon>Ustilaginomycotina</taxon>
        <taxon>Exobasidiomycetes</taxon>
        <taxon>Microstromatales</taxon>
        <taxon>Microstromatales incertae sedis</taxon>
        <taxon>Pseudomicrostroma</taxon>
    </lineage>
</organism>
<accession>A0A316U2H9</accession>
<keyword evidence="3" id="KW-1185">Reference proteome</keyword>
<dbReference type="GO" id="GO:0000166">
    <property type="term" value="F:nucleotide binding"/>
    <property type="evidence" value="ECO:0007669"/>
    <property type="project" value="InterPro"/>
</dbReference>
<dbReference type="GO" id="GO:0005737">
    <property type="term" value="C:cytoplasm"/>
    <property type="evidence" value="ECO:0007669"/>
    <property type="project" value="TreeGrafter"/>
</dbReference>
<dbReference type="Gene3D" id="3.30.360.10">
    <property type="entry name" value="Dihydrodipicolinate Reductase, domain 2"/>
    <property type="match status" value="1"/>
</dbReference>
<dbReference type="SUPFAM" id="SSF51735">
    <property type="entry name" value="NAD(P)-binding Rossmann-fold domains"/>
    <property type="match status" value="1"/>
</dbReference>
<dbReference type="RefSeq" id="XP_025346184.1">
    <property type="nucleotide sequence ID" value="XM_025493106.1"/>
</dbReference>
<reference evidence="2 3" key="1">
    <citation type="journal article" date="2018" name="Mol. Biol. Evol.">
        <title>Broad Genomic Sampling Reveals a Smut Pathogenic Ancestry of the Fungal Clade Ustilaginomycotina.</title>
        <authorList>
            <person name="Kijpornyongpan T."/>
            <person name="Mondo S.J."/>
            <person name="Barry K."/>
            <person name="Sandor L."/>
            <person name="Lee J."/>
            <person name="Lipzen A."/>
            <person name="Pangilinan J."/>
            <person name="LaButti K."/>
            <person name="Hainaut M."/>
            <person name="Henrissat B."/>
            <person name="Grigoriev I.V."/>
            <person name="Spatafora J.W."/>
            <person name="Aime M.C."/>
        </authorList>
    </citation>
    <scope>NUCLEOTIDE SEQUENCE [LARGE SCALE GENOMIC DNA]</scope>
    <source>
        <strain evidence="2 3">MCA 4718</strain>
    </source>
</reference>
<dbReference type="AlphaFoldDB" id="A0A316U2H9"/>
<dbReference type="EMBL" id="KZ819333">
    <property type="protein sequence ID" value="PWN19024.1"/>
    <property type="molecule type" value="Genomic_DNA"/>
</dbReference>
<dbReference type="PANTHER" id="PTHR42840">
    <property type="entry name" value="NAD(P)-BINDING ROSSMANN-FOLD SUPERFAMILY PROTEIN-RELATED"/>
    <property type="match status" value="1"/>
</dbReference>
<dbReference type="GO" id="GO:0006740">
    <property type="term" value="P:NADPH regeneration"/>
    <property type="evidence" value="ECO:0007669"/>
    <property type="project" value="TreeGrafter"/>
</dbReference>
<protein>
    <submittedName>
        <fullName evidence="2">NAD(P)-binding protein</fullName>
    </submittedName>
</protein>
<dbReference type="InterPro" id="IPR000683">
    <property type="entry name" value="Gfo/Idh/MocA-like_OxRdtase_N"/>
</dbReference>
<dbReference type="GO" id="GO:0016491">
    <property type="term" value="F:oxidoreductase activity"/>
    <property type="evidence" value="ECO:0007669"/>
    <property type="project" value="TreeGrafter"/>
</dbReference>